<reference evidence="2" key="1">
    <citation type="submission" date="2020-10" db="EMBL/GenBank/DDBJ databases">
        <authorList>
            <person name="Han B."/>
            <person name="Lu T."/>
            <person name="Zhao Q."/>
            <person name="Huang X."/>
            <person name="Zhao Y."/>
        </authorList>
    </citation>
    <scope>NUCLEOTIDE SEQUENCE</scope>
</reference>
<accession>A0A811S2T6</accession>
<dbReference type="Gene3D" id="2.40.70.10">
    <property type="entry name" value="Acid Proteases"/>
    <property type="match status" value="1"/>
</dbReference>
<gene>
    <name evidence="2" type="ORF">NCGR_LOCUS60775</name>
</gene>
<comment type="caution">
    <text evidence="2">The sequence shown here is derived from an EMBL/GenBank/DDBJ whole genome shotgun (WGS) entry which is preliminary data.</text>
</comment>
<proteinExistence type="predicted"/>
<organism evidence="2 3">
    <name type="scientific">Miscanthus lutarioriparius</name>
    <dbReference type="NCBI Taxonomy" id="422564"/>
    <lineage>
        <taxon>Eukaryota</taxon>
        <taxon>Viridiplantae</taxon>
        <taxon>Streptophyta</taxon>
        <taxon>Embryophyta</taxon>
        <taxon>Tracheophyta</taxon>
        <taxon>Spermatophyta</taxon>
        <taxon>Magnoliopsida</taxon>
        <taxon>Liliopsida</taxon>
        <taxon>Poales</taxon>
        <taxon>Poaceae</taxon>
        <taxon>PACMAD clade</taxon>
        <taxon>Panicoideae</taxon>
        <taxon>Andropogonodae</taxon>
        <taxon>Andropogoneae</taxon>
        <taxon>Saccharinae</taxon>
        <taxon>Miscanthus</taxon>
    </lineage>
</organism>
<evidence type="ECO:0000256" key="1">
    <source>
        <dbReference type="SAM" id="MobiDB-lite"/>
    </source>
</evidence>
<dbReference type="InterPro" id="IPR021109">
    <property type="entry name" value="Peptidase_aspartic_dom_sf"/>
</dbReference>
<dbReference type="AlphaFoldDB" id="A0A811S2T6"/>
<dbReference type="Proteomes" id="UP000604825">
    <property type="component" value="Unassembled WGS sequence"/>
</dbReference>
<keyword evidence="3" id="KW-1185">Reference proteome</keyword>
<sequence>MAEAGEPAVLIGPEQAYTTQGNNVIIGEPRVAPNVENNSGRKLVLEKDDEGKKMLKITTGSTQYLRCQWWLMTKYKQQKVDSQNWPLKKRESTPPKREDDKFKQLVVAQPATPPQRDAPRVSRWGPPIPPSVTPQWGPYGVWVSYPPTAPMHSQQRWGEPVGQVPRTSVFSRLNNGQLSISGASQDRVITSRTLTPQESGKVPMQQVYVPKKIEVPAVPPPRARPQSVVTISSMEAPVINHDGPIVIEEIPTSKQDEALKDVAGIEEKKRAEGDSSIDNPYGVLVPEVPDEEMVDYEATPERGEINVVVLSADYYIVADDSTATKFNFITESTVFQKPDDSANHLKPLLVKGHINGTLVHSMLVDSGAIVNLMPYLLYKKLGGTNEELIKTNMTISGVGGGVPIPTDASTLGGHDAIVCLSGRDLSSFEFISVTRQGFVPISLKPIDNRLNIIM</sequence>
<evidence type="ECO:0000313" key="2">
    <source>
        <dbReference type="EMBL" id="CAD6336677.1"/>
    </source>
</evidence>
<dbReference type="EMBL" id="CAJGYO010000018">
    <property type="protein sequence ID" value="CAD6336677.1"/>
    <property type="molecule type" value="Genomic_DNA"/>
</dbReference>
<feature type="compositionally biased region" description="Basic and acidic residues" evidence="1">
    <location>
        <begin position="88"/>
        <end position="103"/>
    </location>
</feature>
<protein>
    <submittedName>
        <fullName evidence="2">Uncharacterized protein</fullName>
    </submittedName>
</protein>
<name>A0A811S2T6_9POAL</name>
<feature type="region of interest" description="Disordered" evidence="1">
    <location>
        <begin position="81"/>
        <end position="129"/>
    </location>
</feature>
<evidence type="ECO:0000313" key="3">
    <source>
        <dbReference type="Proteomes" id="UP000604825"/>
    </source>
</evidence>
<dbReference type="OrthoDB" id="695766at2759"/>